<dbReference type="Proteomes" id="UP000839746">
    <property type="component" value="Unassembled WGS sequence"/>
</dbReference>
<dbReference type="EMBL" id="AAILSQ010000001">
    <property type="protein sequence ID" value="ECF6049710.1"/>
    <property type="molecule type" value="Genomic_DNA"/>
</dbReference>
<comment type="caution">
    <text evidence="1">The sequence shown here is derived from an EMBL/GenBank/DDBJ whole genome shotgun (WGS) entry which is preliminary data.</text>
</comment>
<gene>
    <name evidence="1" type="ORF">FNN84_00525</name>
</gene>
<evidence type="ECO:0000313" key="1">
    <source>
        <dbReference type="EMBL" id="ECF6049710.1"/>
    </source>
</evidence>
<sequence length="223" mass="24429">MLFPISLQQPDDEPMDYKVNIFWIGADSIVGMDNYYDFYETPYNQLAWPSGAAAGTSTPVCTGQAECVTAGIGSVGRGISAYDSIKQEFPNETVKVYSGKPDGSGKLTWVYLPVRKMKLLRIEVFTPYTGKVAAHVGFVEPLWFEYRATGSGSQLKLKGWGSTAAKEHQGEIVLPDTFDPVTTIDIQAWFGRWDSAAYQGVTPKAHIDPASSAQIDRIPASCK</sequence>
<accession>A0A5Y2RX18</accession>
<dbReference type="AlphaFoldDB" id="A0A5Y2RX18"/>
<protein>
    <submittedName>
        <fullName evidence="1">Uncharacterized protein</fullName>
    </submittedName>
</protein>
<name>A0A5Y2RX18_SALER</name>
<organism evidence="1">
    <name type="scientific">Salmonella enterica subsp. salamae</name>
    <dbReference type="NCBI Taxonomy" id="59202"/>
    <lineage>
        <taxon>Bacteria</taxon>
        <taxon>Pseudomonadati</taxon>
        <taxon>Pseudomonadota</taxon>
        <taxon>Gammaproteobacteria</taxon>
        <taxon>Enterobacterales</taxon>
        <taxon>Enterobacteriaceae</taxon>
        <taxon>Salmonella</taxon>
    </lineage>
</organism>
<reference evidence="1" key="1">
    <citation type="submission" date="2019-07" db="EMBL/GenBank/DDBJ databases">
        <authorList>
            <person name="Ashton P.M."/>
            <person name="Dallman T."/>
            <person name="Nair S."/>
            <person name="De Pinna E."/>
            <person name="Peters T."/>
            <person name="Grant K."/>
        </authorList>
    </citation>
    <scope>NUCLEOTIDE SEQUENCE [LARGE SCALE GENOMIC DNA]</scope>
    <source>
        <strain evidence="1">107213</strain>
    </source>
</reference>
<proteinExistence type="predicted"/>